<evidence type="ECO:0000256" key="7">
    <source>
        <dbReference type="ARBA" id="ARBA00048062"/>
    </source>
</evidence>
<evidence type="ECO:0000259" key="8">
    <source>
        <dbReference type="Pfam" id="PF03061"/>
    </source>
</evidence>
<comment type="catalytic activity">
    <reaction evidence="7">
        <text>a medium-chain fatty acyl-CoA + H2O = a medium-chain fatty acid + CoA + H(+)</text>
        <dbReference type="Rhea" id="RHEA:68184"/>
        <dbReference type="ChEBI" id="CHEBI:15377"/>
        <dbReference type="ChEBI" id="CHEBI:15378"/>
        <dbReference type="ChEBI" id="CHEBI:57287"/>
        <dbReference type="ChEBI" id="CHEBI:59558"/>
        <dbReference type="ChEBI" id="CHEBI:90546"/>
    </reaction>
</comment>
<evidence type="ECO:0000313" key="10">
    <source>
        <dbReference type="Proteomes" id="UP000642920"/>
    </source>
</evidence>
<protein>
    <recommendedName>
        <fullName evidence="6">Medium/long-chain acyl-CoA thioesterase YigI</fullName>
        <ecNumber evidence="5">3.1.2.20</ecNumber>
    </recommendedName>
</protein>
<comment type="similarity">
    <text evidence="4">Belongs to the YigI thioesterase family.</text>
</comment>
<dbReference type="PANTHER" id="PTHR43240">
    <property type="entry name" value="1,4-DIHYDROXY-2-NAPHTHOYL-COA THIOESTERASE 1"/>
    <property type="match status" value="1"/>
</dbReference>
<evidence type="ECO:0000256" key="4">
    <source>
        <dbReference type="ARBA" id="ARBA00038381"/>
    </source>
</evidence>
<reference evidence="9" key="1">
    <citation type="submission" date="2021-01" db="EMBL/GenBank/DDBJ databases">
        <title>Marivirga sp. nov., isolated from intertidal surface sediments.</title>
        <authorList>
            <person name="Zhang M."/>
        </authorList>
    </citation>
    <scope>NUCLEOTIDE SEQUENCE</scope>
    <source>
        <strain evidence="9">SM1354</strain>
    </source>
</reference>
<evidence type="ECO:0000256" key="3">
    <source>
        <dbReference type="ARBA" id="ARBA00036002"/>
    </source>
</evidence>
<dbReference type="Proteomes" id="UP000642920">
    <property type="component" value="Unassembled WGS sequence"/>
</dbReference>
<accession>A0A937AHG5</accession>
<comment type="catalytic activity">
    <reaction evidence="2">
        <text>a fatty acyl-CoA + H2O = a fatty acid + CoA + H(+)</text>
        <dbReference type="Rhea" id="RHEA:16781"/>
        <dbReference type="ChEBI" id="CHEBI:15377"/>
        <dbReference type="ChEBI" id="CHEBI:15378"/>
        <dbReference type="ChEBI" id="CHEBI:28868"/>
        <dbReference type="ChEBI" id="CHEBI:57287"/>
        <dbReference type="ChEBI" id="CHEBI:77636"/>
        <dbReference type="EC" id="3.1.2.20"/>
    </reaction>
</comment>
<evidence type="ECO:0000256" key="5">
    <source>
        <dbReference type="ARBA" id="ARBA00038894"/>
    </source>
</evidence>
<evidence type="ECO:0000313" key="9">
    <source>
        <dbReference type="EMBL" id="MBL0766283.1"/>
    </source>
</evidence>
<dbReference type="RefSeq" id="WP_201922478.1">
    <property type="nucleotide sequence ID" value="NZ_JAERQG010000003.1"/>
</dbReference>
<dbReference type="CDD" id="cd03443">
    <property type="entry name" value="PaaI_thioesterase"/>
    <property type="match status" value="1"/>
</dbReference>
<dbReference type="InterPro" id="IPR029069">
    <property type="entry name" value="HotDog_dom_sf"/>
</dbReference>
<dbReference type="GO" id="GO:0047617">
    <property type="term" value="F:fatty acyl-CoA hydrolase activity"/>
    <property type="evidence" value="ECO:0007669"/>
    <property type="project" value="UniProtKB-EC"/>
</dbReference>
<comment type="caution">
    <text evidence="9">The sequence shown here is derived from an EMBL/GenBank/DDBJ whole genome shotgun (WGS) entry which is preliminary data.</text>
</comment>
<dbReference type="NCBIfam" id="TIGR00369">
    <property type="entry name" value="unchar_dom_1"/>
    <property type="match status" value="1"/>
</dbReference>
<dbReference type="Pfam" id="PF03061">
    <property type="entry name" value="4HBT"/>
    <property type="match status" value="1"/>
</dbReference>
<dbReference type="PANTHER" id="PTHR43240:SF20">
    <property type="entry name" value="MEDIUM_LONG-CHAIN ACYL-COA THIOESTERASE YIGI"/>
    <property type="match status" value="1"/>
</dbReference>
<dbReference type="EC" id="3.1.2.20" evidence="5"/>
<proteinExistence type="inferred from homology"/>
<dbReference type="EMBL" id="JAERQG010000003">
    <property type="protein sequence ID" value="MBL0766283.1"/>
    <property type="molecule type" value="Genomic_DNA"/>
</dbReference>
<organism evidence="9 10">
    <name type="scientific">Marivirga atlantica</name>
    <dbReference type="NCBI Taxonomy" id="1548457"/>
    <lineage>
        <taxon>Bacteria</taxon>
        <taxon>Pseudomonadati</taxon>
        <taxon>Bacteroidota</taxon>
        <taxon>Cytophagia</taxon>
        <taxon>Cytophagales</taxon>
        <taxon>Marivirgaceae</taxon>
        <taxon>Marivirga</taxon>
    </lineage>
</organism>
<comment type="catalytic activity">
    <reaction evidence="3">
        <text>a long-chain fatty acyl-CoA + H2O = a long-chain fatty acid + CoA + H(+)</text>
        <dbReference type="Rhea" id="RHEA:67680"/>
        <dbReference type="ChEBI" id="CHEBI:15377"/>
        <dbReference type="ChEBI" id="CHEBI:15378"/>
        <dbReference type="ChEBI" id="CHEBI:57287"/>
        <dbReference type="ChEBI" id="CHEBI:57560"/>
        <dbReference type="ChEBI" id="CHEBI:83139"/>
    </reaction>
</comment>
<name>A0A937AHG5_9BACT</name>
<dbReference type="Gene3D" id="3.10.129.10">
    <property type="entry name" value="Hotdog Thioesterase"/>
    <property type="match status" value="1"/>
</dbReference>
<sequence>MNNTGTTDYKERIEKFLERQEFMKHIGFNLNIIEEGRTEGWLDIKEIHKQQKGLVHGGVTATVADIVAGFAAYTLVPMDCHVVTAEIKISYFKAGMGDKLHAIGYVIKPGRKVNFCEAEVWSVKGDERHLIAKATTTMAVINPSDVNHKMNVNA</sequence>
<keyword evidence="1" id="KW-0378">Hydrolase</keyword>
<gene>
    <name evidence="9" type="ORF">JKP34_13530</name>
</gene>
<dbReference type="SUPFAM" id="SSF54637">
    <property type="entry name" value="Thioesterase/thiol ester dehydrase-isomerase"/>
    <property type="match status" value="1"/>
</dbReference>
<feature type="domain" description="Thioesterase" evidence="8">
    <location>
        <begin position="53"/>
        <end position="126"/>
    </location>
</feature>
<dbReference type="InterPro" id="IPR006683">
    <property type="entry name" value="Thioestr_dom"/>
</dbReference>
<keyword evidence="10" id="KW-1185">Reference proteome</keyword>
<dbReference type="AlphaFoldDB" id="A0A937AHG5"/>
<evidence type="ECO:0000256" key="6">
    <source>
        <dbReference type="ARBA" id="ARBA00040062"/>
    </source>
</evidence>
<evidence type="ECO:0000256" key="1">
    <source>
        <dbReference type="ARBA" id="ARBA00022801"/>
    </source>
</evidence>
<evidence type="ECO:0000256" key="2">
    <source>
        <dbReference type="ARBA" id="ARBA00035880"/>
    </source>
</evidence>
<dbReference type="InterPro" id="IPR003736">
    <property type="entry name" value="PAAI_dom"/>
</dbReference>